<accession>A0A8I7B826</accession>
<dbReference type="AlphaFoldDB" id="A0A8I7B826"/>
<dbReference type="Gramene" id="HORVU.MOREX.r2.5HG0355660.1">
    <property type="protein sequence ID" value="HORVU.MOREX.r2.5HG0355660.1.CDS.1"/>
    <property type="gene ID" value="HORVU.MOREX.r2.5HG0355660"/>
</dbReference>
<reference evidence="2" key="3">
    <citation type="submission" date="2022-01" db="UniProtKB">
        <authorList>
            <consortium name="EnsemblPlants"/>
        </authorList>
    </citation>
    <scope>IDENTIFICATION</scope>
    <source>
        <strain evidence="2">subsp. vulgare</strain>
    </source>
</reference>
<name>A0A8I7B826_HORVV</name>
<feature type="domain" description="KIB1-4 beta-propeller" evidence="1">
    <location>
        <begin position="2"/>
        <end position="217"/>
    </location>
</feature>
<organism evidence="2 3">
    <name type="scientific">Hordeum vulgare subsp. vulgare</name>
    <name type="common">Domesticated barley</name>
    <dbReference type="NCBI Taxonomy" id="112509"/>
    <lineage>
        <taxon>Eukaryota</taxon>
        <taxon>Viridiplantae</taxon>
        <taxon>Streptophyta</taxon>
        <taxon>Embryophyta</taxon>
        <taxon>Tracheophyta</taxon>
        <taxon>Spermatophyta</taxon>
        <taxon>Magnoliopsida</taxon>
        <taxon>Liliopsida</taxon>
        <taxon>Poales</taxon>
        <taxon>Poaceae</taxon>
        <taxon>BOP clade</taxon>
        <taxon>Pooideae</taxon>
        <taxon>Triticodae</taxon>
        <taxon>Triticeae</taxon>
        <taxon>Hordeinae</taxon>
        <taxon>Hordeum</taxon>
    </lineage>
</organism>
<dbReference type="PANTHER" id="PTHR33127">
    <property type="entry name" value="TRANSMEMBRANE PROTEIN"/>
    <property type="match status" value="1"/>
</dbReference>
<reference evidence="3" key="1">
    <citation type="journal article" date="2012" name="Nature">
        <title>A physical, genetic and functional sequence assembly of the barley genome.</title>
        <authorList>
            <consortium name="The International Barley Genome Sequencing Consortium"/>
            <person name="Mayer K.F."/>
            <person name="Waugh R."/>
            <person name="Brown J.W."/>
            <person name="Schulman A."/>
            <person name="Langridge P."/>
            <person name="Platzer M."/>
            <person name="Fincher G.B."/>
            <person name="Muehlbauer G.J."/>
            <person name="Sato K."/>
            <person name="Close T.J."/>
            <person name="Wise R.P."/>
            <person name="Stein N."/>
        </authorList>
    </citation>
    <scope>NUCLEOTIDE SEQUENCE [LARGE SCALE GENOMIC DNA]</scope>
    <source>
        <strain evidence="3">cv. Morex</strain>
    </source>
</reference>
<evidence type="ECO:0000259" key="1">
    <source>
        <dbReference type="Pfam" id="PF03478"/>
    </source>
</evidence>
<evidence type="ECO:0000313" key="2">
    <source>
        <dbReference type="EnsemblPlants" id="HORVU.MOREX.r3.5HG0428190.1.CDS1"/>
    </source>
</evidence>
<dbReference type="PANTHER" id="PTHR33127:SF36">
    <property type="entry name" value="CNH DOMAIN-CONTAINING PROTEIN"/>
    <property type="match status" value="1"/>
</dbReference>
<protein>
    <recommendedName>
        <fullName evidence="1">KIB1-4 beta-propeller domain-containing protein</fullName>
    </recommendedName>
</protein>
<dbReference type="InterPro" id="IPR005174">
    <property type="entry name" value="KIB1-4_b-propeller"/>
</dbReference>
<dbReference type="EnsemblPlants" id="HORVU.MOREX.r3.5HG0428190.1">
    <property type="protein sequence ID" value="HORVU.MOREX.r3.5HG0428190.1.CDS1"/>
    <property type="gene ID" value="HORVU.MOREX.r3.5HG0428190"/>
</dbReference>
<dbReference type="Proteomes" id="UP000011116">
    <property type="component" value="Chromosome 5H"/>
</dbReference>
<dbReference type="Pfam" id="PF03478">
    <property type="entry name" value="Beta-prop_KIB1-4"/>
    <property type="match status" value="1"/>
</dbReference>
<keyword evidence="3" id="KW-1185">Reference proteome</keyword>
<evidence type="ECO:0000313" key="3">
    <source>
        <dbReference type="Proteomes" id="UP000011116"/>
    </source>
</evidence>
<sequence length="248" mass="27779">MTSHRWVLSCDPFTLAIVSWSPQTSEKIHLPPLTPEQEIPLLSSYSLSGKPTTSNAAGFTVVAIEPKDTAVWYYHVGGGASTEHGWVRHEYDVGSITLPAINGRSSKQTKKFITRLTVVGGKFYFFQSHDELDVLDFSPGPVFSSVPVPGIERPPRTNIMVLLFVELGGELYLVSDFLHYKVGDTSRVHSCSVYKMDLVGKRWRKVRDIGDRAFIMCPQYFIIRLSMILLKLRDIFSMSCASSSKISL</sequence>
<reference evidence="2" key="2">
    <citation type="submission" date="2020-10" db="EMBL/GenBank/DDBJ databases">
        <authorList>
            <person name="Scholz U."/>
            <person name="Mascher M."/>
            <person name="Fiebig A."/>
        </authorList>
    </citation>
    <scope>NUCLEOTIDE SEQUENCE [LARGE SCALE GENOMIC DNA]</scope>
    <source>
        <strain evidence="2">cv. Morex</strain>
    </source>
</reference>
<proteinExistence type="predicted"/>
<dbReference type="Gramene" id="HORVU.MOREX.r3.5HG0428190.1">
    <property type="protein sequence ID" value="HORVU.MOREX.r3.5HG0428190.1.CDS1"/>
    <property type="gene ID" value="HORVU.MOREX.r3.5HG0428190"/>
</dbReference>